<dbReference type="AlphaFoldDB" id="A0AAE0XT01"/>
<evidence type="ECO:0000313" key="2">
    <source>
        <dbReference type="EMBL" id="KAK3709620.1"/>
    </source>
</evidence>
<keyword evidence="3" id="KW-1185">Reference proteome</keyword>
<feature type="region of interest" description="Disordered" evidence="1">
    <location>
        <begin position="19"/>
        <end position="40"/>
    </location>
</feature>
<name>A0AAE0XT01_9GAST</name>
<protein>
    <submittedName>
        <fullName evidence="2">Uncharacterized protein</fullName>
    </submittedName>
</protein>
<dbReference type="EMBL" id="JAWDGP010007656">
    <property type="protein sequence ID" value="KAK3709620.1"/>
    <property type="molecule type" value="Genomic_DNA"/>
</dbReference>
<dbReference type="Proteomes" id="UP001283361">
    <property type="component" value="Unassembled WGS sequence"/>
</dbReference>
<accession>A0AAE0XT01</accession>
<reference evidence="2" key="1">
    <citation type="journal article" date="2023" name="G3 (Bethesda)">
        <title>A reference genome for the long-term kleptoplast-retaining sea slug Elysia crispata morphotype clarki.</title>
        <authorList>
            <person name="Eastman K.E."/>
            <person name="Pendleton A.L."/>
            <person name="Shaikh M.A."/>
            <person name="Suttiyut T."/>
            <person name="Ogas R."/>
            <person name="Tomko P."/>
            <person name="Gavelis G."/>
            <person name="Widhalm J.R."/>
            <person name="Wisecaver J.H."/>
        </authorList>
    </citation>
    <scope>NUCLEOTIDE SEQUENCE</scope>
    <source>
        <strain evidence="2">ECLA1</strain>
    </source>
</reference>
<organism evidence="2 3">
    <name type="scientific">Elysia crispata</name>
    <name type="common">lettuce slug</name>
    <dbReference type="NCBI Taxonomy" id="231223"/>
    <lineage>
        <taxon>Eukaryota</taxon>
        <taxon>Metazoa</taxon>
        <taxon>Spiralia</taxon>
        <taxon>Lophotrochozoa</taxon>
        <taxon>Mollusca</taxon>
        <taxon>Gastropoda</taxon>
        <taxon>Heterobranchia</taxon>
        <taxon>Euthyneura</taxon>
        <taxon>Panpulmonata</taxon>
        <taxon>Sacoglossa</taxon>
        <taxon>Placobranchoidea</taxon>
        <taxon>Plakobranchidae</taxon>
        <taxon>Elysia</taxon>
    </lineage>
</organism>
<evidence type="ECO:0000313" key="3">
    <source>
        <dbReference type="Proteomes" id="UP001283361"/>
    </source>
</evidence>
<gene>
    <name evidence="2" type="ORF">RRG08_013903</name>
</gene>
<proteinExistence type="predicted"/>
<sequence>MYDAPYPLFYAKGINSINKADPSSQGKQLDPKSQVNRSDSPFSQLTNIIVAVYHERVRGSCKNLVNFRADSQSRLGAFCRDPRYCKACMGQGRRKSTKLRRLAWSAAGMSELQVPPCLYGRKKIVLSLAKPFHS</sequence>
<evidence type="ECO:0000256" key="1">
    <source>
        <dbReference type="SAM" id="MobiDB-lite"/>
    </source>
</evidence>
<comment type="caution">
    <text evidence="2">The sequence shown here is derived from an EMBL/GenBank/DDBJ whole genome shotgun (WGS) entry which is preliminary data.</text>
</comment>